<dbReference type="SUPFAM" id="SSF52540">
    <property type="entry name" value="P-loop containing nucleoside triphosphate hydrolases"/>
    <property type="match status" value="1"/>
</dbReference>
<keyword evidence="9" id="KW-0234">DNA repair</keyword>
<dbReference type="GO" id="GO:0005829">
    <property type="term" value="C:cytosol"/>
    <property type="evidence" value="ECO:0007669"/>
    <property type="project" value="TreeGrafter"/>
</dbReference>
<dbReference type="Gene3D" id="3.90.320.10">
    <property type="match status" value="1"/>
</dbReference>
<evidence type="ECO:0000256" key="9">
    <source>
        <dbReference type="ARBA" id="ARBA00023204"/>
    </source>
</evidence>
<evidence type="ECO:0000313" key="18">
    <source>
        <dbReference type="EMBL" id="MBL7631454.1"/>
    </source>
</evidence>
<dbReference type="PANTHER" id="PTHR11070:SF55">
    <property type="entry name" value="DNA 3'-5' HELICASE"/>
    <property type="match status" value="1"/>
</dbReference>
<dbReference type="Gene3D" id="1.10.486.10">
    <property type="entry name" value="PCRA, domain 4"/>
    <property type="match status" value="1"/>
</dbReference>
<dbReference type="PROSITE" id="PS51198">
    <property type="entry name" value="UVRD_HELICASE_ATP_BIND"/>
    <property type="match status" value="1"/>
</dbReference>
<evidence type="ECO:0000256" key="2">
    <source>
        <dbReference type="ARBA" id="ARBA00022741"/>
    </source>
</evidence>
<evidence type="ECO:0000256" key="14">
    <source>
        <dbReference type="PROSITE-ProRule" id="PRU00560"/>
    </source>
</evidence>
<reference evidence="18" key="1">
    <citation type="submission" date="2020-12" db="EMBL/GenBank/DDBJ databases">
        <title>Genomic characterization of non-nitrogen-fixing Frankia strains.</title>
        <authorList>
            <person name="Carlos-Shanley C."/>
            <person name="Guerra T."/>
            <person name="Hahn D."/>
        </authorList>
    </citation>
    <scope>NUCLEOTIDE SEQUENCE</scope>
    <source>
        <strain evidence="18">CN6</strain>
    </source>
</reference>
<dbReference type="GO" id="GO:0004527">
    <property type="term" value="F:exonuclease activity"/>
    <property type="evidence" value="ECO:0007669"/>
    <property type="project" value="UniProtKB-KW"/>
</dbReference>
<dbReference type="InterPro" id="IPR011604">
    <property type="entry name" value="PDDEXK-like_dom_sf"/>
</dbReference>
<evidence type="ECO:0000256" key="12">
    <source>
        <dbReference type="ARBA" id="ARBA00034808"/>
    </source>
</evidence>
<evidence type="ECO:0000259" key="16">
    <source>
        <dbReference type="PROSITE" id="PS51198"/>
    </source>
</evidence>
<keyword evidence="19" id="KW-1185">Reference proteome</keyword>
<comment type="caution">
    <text evidence="18">The sequence shown here is derived from an EMBL/GenBank/DDBJ whole genome shotgun (WGS) entry which is preliminary data.</text>
</comment>
<evidence type="ECO:0000256" key="6">
    <source>
        <dbReference type="ARBA" id="ARBA00022839"/>
    </source>
</evidence>
<dbReference type="Pfam" id="PF13361">
    <property type="entry name" value="UvrD_C"/>
    <property type="match status" value="2"/>
</dbReference>
<sequence>MPGLGGDEADVGADVEDWFEGAAPAAEGADEPRRLTREGLRALLGVPFTEEQLDAVCAPVAPGVIVAGAGSGKTSVMAARVVWLVAAAGVPAEQILGLTFTRKAAGELAERVRQALARLRRARLAVAGSGEAVTAAGGPDTDGPEVGGPDVGGGPALVPDVEGALMDDGLGEPTVATYNSFASRLVADHALRLGLEPDCVLLPAAARYQLAAHVARSYRGRVEAFTGSMPALVEAVVALDGQCGEHLVDPDDLVAFDRRWLADVLAALERARARPNTATLVRDLRRLAFTARRRLELAELVKEYRAARRERELLDYGDQITLAAQLAEQVPEVGTLLRGQYTVVLLDEYQDTSVAQRRLLTGLFGGGHPVTAVGDPAQAIYGWRGASASNLDRFPEHFRRAGGAPSATYQLSVNQRSGGRLLTLANAVAERLPTRSVTVLRPRPQAALAGQTVVALHATWNDEVRWIAGQLAARVRAGCPPRECAVLARSWSDVPALVTALTDAGLPVEVLGLGGLLSKPEIADIRATLEVLDDPTANPSLVRLLTGPRLRLGPRDLAALGRRAVEPLRAGASARLAPRTPADALADAVSDVDPSDVVSLADALADPGEEISAEGARRVRAFAAELAALRAHVSAGVTELVHRVVEMTGLDVELELAAPRGTRGRENLAAFLRVAADFDRSAAGYDDASGRASLTSFLGFLRAGEQHERGLAVDVPGAGKAVQVLTMHGAKGLEWDVVAVPNISRGSFPDSTVGDRWITSPSVLPAPLRGDAEDLPEFVVDDDRAAFDRFADQCRAQAEHEERRLAYVAFTRARSTLICGGHWWGPTQKKPRGPSPFLDELREHARREGNGQVDHWADVPLEKTNPALETPAEYVWPAPTDPLAAAARRAVANAVRGLLAGTPAAAANAAAAAAGAPEARGAAAVIIETVAGIAEADHRAAMTAQERALLDALDLETRLLLDEELAARAPARRVPLPTGLTATQVMMLRADPDGLARELVRPLPRRPVPAASRGVRFHAWVEEIFDRRPLLDHEDLPGAEDEYLDDAELRALKDAFLAGPYGGRRPFAVETPFELPIGGRVVRGRVDAVYDLGGGRYEVVDWKTGATAADPVQLALYRLAWARLRGVPPGAVDAAFYYVRDSRVVRPALPTEADLAALLSPASPSGPSGPPGAPSPR</sequence>
<dbReference type="EMBL" id="JAEACQ010000272">
    <property type="protein sequence ID" value="MBL7631454.1"/>
    <property type="molecule type" value="Genomic_DNA"/>
</dbReference>
<gene>
    <name evidence="18" type="ORF">I7412_30710</name>
</gene>
<feature type="domain" description="UvrD-like helicase C-terminal" evidence="17">
    <location>
        <begin position="419"/>
        <end position="732"/>
    </location>
</feature>
<name>A0A937UQ29_9ACTN</name>
<keyword evidence="5 14" id="KW-0347">Helicase</keyword>
<accession>A0A937UQ29</accession>
<dbReference type="Pfam" id="PF12705">
    <property type="entry name" value="PDDEXK_1"/>
    <property type="match status" value="1"/>
</dbReference>
<evidence type="ECO:0000256" key="7">
    <source>
        <dbReference type="ARBA" id="ARBA00022840"/>
    </source>
</evidence>
<dbReference type="InterPro" id="IPR027417">
    <property type="entry name" value="P-loop_NTPase"/>
</dbReference>
<feature type="region of interest" description="Disordered" evidence="15">
    <location>
        <begin position="1158"/>
        <end position="1177"/>
    </location>
</feature>
<dbReference type="InterPro" id="IPR014017">
    <property type="entry name" value="DNA_helicase_UvrD-like_C"/>
</dbReference>
<dbReference type="GO" id="GO:0000725">
    <property type="term" value="P:recombinational repair"/>
    <property type="evidence" value="ECO:0007669"/>
    <property type="project" value="TreeGrafter"/>
</dbReference>
<keyword evidence="1" id="KW-0540">Nuclease</keyword>
<evidence type="ECO:0000256" key="3">
    <source>
        <dbReference type="ARBA" id="ARBA00022763"/>
    </source>
</evidence>
<evidence type="ECO:0000256" key="8">
    <source>
        <dbReference type="ARBA" id="ARBA00023125"/>
    </source>
</evidence>
<dbReference type="Pfam" id="PF00580">
    <property type="entry name" value="UvrD-helicase"/>
    <property type="match status" value="1"/>
</dbReference>
<dbReference type="PROSITE" id="PS51217">
    <property type="entry name" value="UVRD_HELICASE_CTER"/>
    <property type="match status" value="1"/>
</dbReference>
<protein>
    <recommendedName>
        <fullName evidence="12">DNA 3'-5' helicase</fullName>
        <ecNumber evidence="12">5.6.2.4</ecNumber>
    </recommendedName>
</protein>
<evidence type="ECO:0000256" key="15">
    <source>
        <dbReference type="SAM" id="MobiDB-lite"/>
    </source>
</evidence>
<evidence type="ECO:0000313" key="19">
    <source>
        <dbReference type="Proteomes" id="UP000604475"/>
    </source>
</evidence>
<evidence type="ECO:0000259" key="17">
    <source>
        <dbReference type="PROSITE" id="PS51217"/>
    </source>
</evidence>
<dbReference type="AlphaFoldDB" id="A0A937UQ29"/>
<organism evidence="18 19">
    <name type="scientific">Frankia nepalensis</name>
    <dbReference type="NCBI Taxonomy" id="1836974"/>
    <lineage>
        <taxon>Bacteria</taxon>
        <taxon>Bacillati</taxon>
        <taxon>Actinomycetota</taxon>
        <taxon>Actinomycetes</taxon>
        <taxon>Frankiales</taxon>
        <taxon>Frankiaceae</taxon>
        <taxon>Frankia</taxon>
    </lineage>
</organism>
<keyword evidence="3" id="KW-0227">DNA damage</keyword>
<feature type="compositionally biased region" description="Pro residues" evidence="15">
    <location>
        <begin position="1167"/>
        <end position="1177"/>
    </location>
</feature>
<keyword evidence="7 14" id="KW-0067">ATP-binding</keyword>
<dbReference type="PANTHER" id="PTHR11070">
    <property type="entry name" value="UVRD / RECB / PCRA DNA HELICASE FAMILY MEMBER"/>
    <property type="match status" value="1"/>
</dbReference>
<evidence type="ECO:0000256" key="10">
    <source>
        <dbReference type="ARBA" id="ARBA00023235"/>
    </source>
</evidence>
<evidence type="ECO:0000256" key="1">
    <source>
        <dbReference type="ARBA" id="ARBA00022722"/>
    </source>
</evidence>
<keyword evidence="2 14" id="KW-0547">Nucleotide-binding</keyword>
<evidence type="ECO:0000256" key="5">
    <source>
        <dbReference type="ARBA" id="ARBA00022806"/>
    </source>
</evidence>
<dbReference type="Proteomes" id="UP000604475">
    <property type="component" value="Unassembled WGS sequence"/>
</dbReference>
<dbReference type="GO" id="GO:0005524">
    <property type="term" value="F:ATP binding"/>
    <property type="evidence" value="ECO:0007669"/>
    <property type="project" value="UniProtKB-UniRule"/>
</dbReference>
<evidence type="ECO:0000256" key="13">
    <source>
        <dbReference type="ARBA" id="ARBA00048988"/>
    </source>
</evidence>
<comment type="catalytic activity">
    <reaction evidence="13">
        <text>ATP + H2O = ADP + phosphate + H(+)</text>
        <dbReference type="Rhea" id="RHEA:13065"/>
        <dbReference type="ChEBI" id="CHEBI:15377"/>
        <dbReference type="ChEBI" id="CHEBI:15378"/>
        <dbReference type="ChEBI" id="CHEBI:30616"/>
        <dbReference type="ChEBI" id="CHEBI:43474"/>
        <dbReference type="ChEBI" id="CHEBI:456216"/>
        <dbReference type="EC" id="5.6.2.4"/>
    </reaction>
</comment>
<dbReference type="InterPro" id="IPR000212">
    <property type="entry name" value="DNA_helicase_UvrD/REP"/>
</dbReference>
<keyword evidence="4 14" id="KW-0378">Hydrolase</keyword>
<dbReference type="GO" id="GO:0043138">
    <property type="term" value="F:3'-5' DNA helicase activity"/>
    <property type="evidence" value="ECO:0007669"/>
    <property type="project" value="UniProtKB-EC"/>
</dbReference>
<dbReference type="GO" id="GO:0003677">
    <property type="term" value="F:DNA binding"/>
    <property type="evidence" value="ECO:0007669"/>
    <property type="project" value="UniProtKB-KW"/>
</dbReference>
<feature type="domain" description="UvrD-like helicase ATP-binding" evidence="16">
    <location>
        <begin position="46"/>
        <end position="418"/>
    </location>
</feature>
<dbReference type="InterPro" id="IPR014016">
    <property type="entry name" value="UvrD-like_ATP-bd"/>
</dbReference>
<dbReference type="InterPro" id="IPR038726">
    <property type="entry name" value="PDDEXK_AddAB-type"/>
</dbReference>
<keyword evidence="8" id="KW-0238">DNA-binding</keyword>
<dbReference type="GO" id="GO:0033202">
    <property type="term" value="C:DNA helicase complex"/>
    <property type="evidence" value="ECO:0007669"/>
    <property type="project" value="TreeGrafter"/>
</dbReference>
<dbReference type="SUPFAM" id="SSF52980">
    <property type="entry name" value="Restriction endonuclease-like"/>
    <property type="match status" value="1"/>
</dbReference>
<dbReference type="CDD" id="cd17932">
    <property type="entry name" value="DEXQc_UvrD"/>
    <property type="match status" value="1"/>
</dbReference>
<dbReference type="InterPro" id="IPR011335">
    <property type="entry name" value="Restrct_endonuc-II-like"/>
</dbReference>
<keyword evidence="10" id="KW-0413">Isomerase</keyword>
<keyword evidence="6" id="KW-0269">Exonuclease</keyword>
<dbReference type="Gene3D" id="3.40.50.300">
    <property type="entry name" value="P-loop containing nucleotide triphosphate hydrolases"/>
    <property type="match status" value="4"/>
</dbReference>
<dbReference type="EC" id="5.6.2.4" evidence="12"/>
<proteinExistence type="predicted"/>
<evidence type="ECO:0000256" key="4">
    <source>
        <dbReference type="ARBA" id="ARBA00022801"/>
    </source>
</evidence>
<evidence type="ECO:0000256" key="11">
    <source>
        <dbReference type="ARBA" id="ARBA00034617"/>
    </source>
</evidence>
<feature type="binding site" evidence="14">
    <location>
        <begin position="67"/>
        <end position="74"/>
    </location>
    <ligand>
        <name>ATP</name>
        <dbReference type="ChEBI" id="CHEBI:30616"/>
    </ligand>
</feature>
<comment type="catalytic activity">
    <reaction evidence="11">
        <text>Couples ATP hydrolysis with the unwinding of duplex DNA by translocating in the 3'-5' direction.</text>
        <dbReference type="EC" id="5.6.2.4"/>
    </reaction>
</comment>